<protein>
    <submittedName>
        <fullName evidence="2">Uncharacterized protein</fullName>
    </submittedName>
</protein>
<feature type="compositionally biased region" description="Basic and acidic residues" evidence="1">
    <location>
        <begin position="1"/>
        <end position="13"/>
    </location>
</feature>
<keyword evidence="3" id="KW-1185">Reference proteome</keyword>
<dbReference type="EMBL" id="JARQWQ010000012">
    <property type="protein sequence ID" value="KAK2568363.1"/>
    <property type="molecule type" value="Genomic_DNA"/>
</dbReference>
<accession>A0AAD9QVP0</accession>
<dbReference type="Proteomes" id="UP001249851">
    <property type="component" value="Unassembled WGS sequence"/>
</dbReference>
<gene>
    <name evidence="2" type="ORF">P5673_007385</name>
</gene>
<evidence type="ECO:0000256" key="1">
    <source>
        <dbReference type="SAM" id="MobiDB-lite"/>
    </source>
</evidence>
<evidence type="ECO:0000313" key="2">
    <source>
        <dbReference type="EMBL" id="KAK2568363.1"/>
    </source>
</evidence>
<feature type="region of interest" description="Disordered" evidence="1">
    <location>
        <begin position="1"/>
        <end position="25"/>
    </location>
</feature>
<comment type="caution">
    <text evidence="2">The sequence shown here is derived from an EMBL/GenBank/DDBJ whole genome shotgun (WGS) entry which is preliminary data.</text>
</comment>
<proteinExistence type="predicted"/>
<sequence length="74" mass="8527">MAIGKCEKLDDKTANSSRNKQRKKAEAISLSQVKCLRKTLTDHRVYLNRLVFPEKQSLGLFRIQIYPTSRFSVA</sequence>
<reference evidence="2" key="1">
    <citation type="journal article" date="2023" name="G3 (Bethesda)">
        <title>Whole genome assembly and annotation of the endangered Caribbean coral Acropora cervicornis.</title>
        <authorList>
            <person name="Selwyn J.D."/>
            <person name="Vollmer S.V."/>
        </authorList>
    </citation>
    <scope>NUCLEOTIDE SEQUENCE</scope>
    <source>
        <strain evidence="2">K2</strain>
    </source>
</reference>
<dbReference type="AlphaFoldDB" id="A0AAD9QVP0"/>
<organism evidence="2 3">
    <name type="scientific">Acropora cervicornis</name>
    <name type="common">Staghorn coral</name>
    <dbReference type="NCBI Taxonomy" id="6130"/>
    <lineage>
        <taxon>Eukaryota</taxon>
        <taxon>Metazoa</taxon>
        <taxon>Cnidaria</taxon>
        <taxon>Anthozoa</taxon>
        <taxon>Hexacorallia</taxon>
        <taxon>Scleractinia</taxon>
        <taxon>Astrocoeniina</taxon>
        <taxon>Acroporidae</taxon>
        <taxon>Acropora</taxon>
    </lineage>
</organism>
<evidence type="ECO:0000313" key="3">
    <source>
        <dbReference type="Proteomes" id="UP001249851"/>
    </source>
</evidence>
<reference evidence="2" key="2">
    <citation type="journal article" date="2023" name="Science">
        <title>Genomic signatures of disease resistance in endangered staghorn corals.</title>
        <authorList>
            <person name="Vollmer S.V."/>
            <person name="Selwyn J.D."/>
            <person name="Despard B.A."/>
            <person name="Roesel C.L."/>
        </authorList>
    </citation>
    <scope>NUCLEOTIDE SEQUENCE</scope>
    <source>
        <strain evidence="2">K2</strain>
    </source>
</reference>
<name>A0AAD9QVP0_ACRCE</name>